<evidence type="ECO:0000259" key="6">
    <source>
        <dbReference type="Pfam" id="PF03088"/>
    </source>
</evidence>
<evidence type="ECO:0000256" key="4">
    <source>
        <dbReference type="SAM" id="MobiDB-lite"/>
    </source>
</evidence>
<keyword evidence="5" id="KW-0812">Transmembrane</keyword>
<dbReference type="GO" id="GO:0016787">
    <property type="term" value="F:hydrolase activity"/>
    <property type="evidence" value="ECO:0007669"/>
    <property type="project" value="TreeGrafter"/>
</dbReference>
<evidence type="ECO:0000313" key="8">
    <source>
        <dbReference type="Proteomes" id="UP000215335"/>
    </source>
</evidence>
<comment type="similarity">
    <text evidence="1">Belongs to the strictosidine synthase family.</text>
</comment>
<dbReference type="PANTHER" id="PTHR10426:SF88">
    <property type="entry name" value="ADIPOCYTE PLASMA MEMBRANE-ASSOCIATED PROTEIN HEMOMUCIN-RELATED"/>
    <property type="match status" value="1"/>
</dbReference>
<dbReference type="STRING" id="543379.A0A232FHS5"/>
<feature type="domain" description="Strictosidine synthase conserved region" evidence="6">
    <location>
        <begin position="195"/>
        <end position="281"/>
    </location>
</feature>
<dbReference type="PANTHER" id="PTHR10426">
    <property type="entry name" value="STRICTOSIDINE SYNTHASE-RELATED"/>
    <property type="match status" value="1"/>
</dbReference>
<keyword evidence="5" id="KW-0472">Membrane</keyword>
<dbReference type="Gene3D" id="2.120.10.30">
    <property type="entry name" value="TolB, C-terminal domain"/>
    <property type="match status" value="1"/>
</dbReference>
<evidence type="ECO:0000256" key="1">
    <source>
        <dbReference type="ARBA" id="ARBA00009191"/>
    </source>
</evidence>
<proteinExistence type="inferred from homology"/>
<feature type="compositionally biased region" description="Polar residues" evidence="4">
    <location>
        <begin position="447"/>
        <end position="461"/>
    </location>
</feature>
<keyword evidence="8" id="KW-1185">Reference proteome</keyword>
<feature type="region of interest" description="Disordered" evidence="4">
    <location>
        <begin position="441"/>
        <end position="577"/>
    </location>
</feature>
<dbReference type="Proteomes" id="UP000215335">
    <property type="component" value="Unassembled WGS sequence"/>
</dbReference>
<dbReference type="EMBL" id="NNAY01000193">
    <property type="protein sequence ID" value="OXU30113.1"/>
    <property type="molecule type" value="Genomic_DNA"/>
</dbReference>
<dbReference type="GO" id="GO:0012505">
    <property type="term" value="C:endomembrane system"/>
    <property type="evidence" value="ECO:0007669"/>
    <property type="project" value="TreeGrafter"/>
</dbReference>
<protein>
    <recommendedName>
        <fullName evidence="6">Strictosidine synthase conserved region domain-containing protein</fullName>
    </recommendedName>
</protein>
<dbReference type="OrthoDB" id="5307922at2759"/>
<feature type="compositionally biased region" description="Basic and acidic residues" evidence="4">
    <location>
        <begin position="561"/>
        <end position="577"/>
    </location>
</feature>
<evidence type="ECO:0000256" key="2">
    <source>
        <dbReference type="ARBA" id="ARBA00022553"/>
    </source>
</evidence>
<feature type="transmembrane region" description="Helical" evidence="5">
    <location>
        <begin position="7"/>
        <end position="27"/>
    </location>
</feature>
<name>A0A232FHS5_9HYME</name>
<evidence type="ECO:0000256" key="5">
    <source>
        <dbReference type="SAM" id="Phobius"/>
    </source>
</evidence>
<gene>
    <name evidence="7" type="ORF">TSAR_003789</name>
</gene>
<feature type="compositionally biased region" description="Low complexity" evidence="4">
    <location>
        <begin position="501"/>
        <end position="517"/>
    </location>
</feature>
<keyword evidence="3" id="KW-0325">Glycoprotein</keyword>
<dbReference type="InterPro" id="IPR011042">
    <property type="entry name" value="6-blade_b-propeller_TolB-like"/>
</dbReference>
<organism evidence="7 8">
    <name type="scientific">Trichomalopsis sarcophagae</name>
    <dbReference type="NCBI Taxonomy" id="543379"/>
    <lineage>
        <taxon>Eukaryota</taxon>
        <taxon>Metazoa</taxon>
        <taxon>Ecdysozoa</taxon>
        <taxon>Arthropoda</taxon>
        <taxon>Hexapoda</taxon>
        <taxon>Insecta</taxon>
        <taxon>Pterygota</taxon>
        <taxon>Neoptera</taxon>
        <taxon>Endopterygota</taxon>
        <taxon>Hymenoptera</taxon>
        <taxon>Apocrita</taxon>
        <taxon>Proctotrupomorpha</taxon>
        <taxon>Chalcidoidea</taxon>
        <taxon>Pteromalidae</taxon>
        <taxon>Pteromalinae</taxon>
        <taxon>Trichomalopsis</taxon>
    </lineage>
</organism>
<evidence type="ECO:0000313" key="7">
    <source>
        <dbReference type="EMBL" id="OXU30113.1"/>
    </source>
</evidence>
<dbReference type="InterPro" id="IPR018119">
    <property type="entry name" value="Strictosidine_synth_cons-reg"/>
</dbReference>
<keyword evidence="5" id="KW-1133">Transmembrane helix</keyword>
<dbReference type="SUPFAM" id="SSF63829">
    <property type="entry name" value="Calcium-dependent phosphotriesterase"/>
    <property type="match status" value="1"/>
</dbReference>
<sequence length="577" mass="63708">MGYLKSVGTSVIYIGAFLAAITFIPGIPPDAKFEEYKYEFNLSFKSDFWSLHWVSLINVRRHFFRSVVAPKELTGKLAVNDRLNNAELLFEGQVKGAEAFASYNGELYTGVHGGYVVKVTKNKLIPVVKFGEDCDGLWQESKCGRPLGLKFDKKGVLFVNDAYYGIFKVNVKTGKYEKLVSKEEPIDGKVPMIVNSLDIASNGDIYWSDSSTEFSLEDGSYTTLSNPSGRLIRYNAATKKNQVLLQDLAFANGVALSEDEDFVIVLETIASRITKYHLKGPKAGKHEIFVEGLPGMPDNVHSDNRNGFLVSLVVYGDSENPIISTSLMPHPFIRRMAARLLALIEAPFKCLNTYYPNPYAEKIVHFIGGFESMKGLTSQTVVVLRIDNKGNILDAAYSTDEKISGISSAYIHDGYLWLGSPFAEYVARVPLKKAFPDLAVEEKHSQSTRSTEQVKKNSVPNTEKQPKPSTTTTTPKPVETKPVTPKPVESKPTTAKPVESKPTTAKPVQTKPVTPKPVESKPTTAKPVESKTTTAKPIESKTTTTKPVESKTTTKPNAKKTTKEQKSSQPDKKTSEK</sequence>
<feature type="compositionally biased region" description="Low complexity" evidence="4">
    <location>
        <begin position="467"/>
        <end position="487"/>
    </location>
</feature>
<evidence type="ECO:0000256" key="3">
    <source>
        <dbReference type="ARBA" id="ARBA00023180"/>
    </source>
</evidence>
<accession>A0A232FHS5</accession>
<feature type="compositionally biased region" description="Low complexity" evidence="4">
    <location>
        <begin position="540"/>
        <end position="556"/>
    </location>
</feature>
<dbReference type="AlphaFoldDB" id="A0A232FHS5"/>
<comment type="caution">
    <text evidence="7">The sequence shown here is derived from an EMBL/GenBank/DDBJ whole genome shotgun (WGS) entry which is preliminary data.</text>
</comment>
<keyword evidence="2" id="KW-0597">Phosphoprotein</keyword>
<reference evidence="7 8" key="1">
    <citation type="journal article" date="2017" name="Curr. Biol.">
        <title>The Evolution of Venom by Co-option of Single-Copy Genes.</title>
        <authorList>
            <person name="Martinson E.O."/>
            <person name="Mrinalini"/>
            <person name="Kelkar Y.D."/>
            <person name="Chang C.H."/>
            <person name="Werren J.H."/>
        </authorList>
    </citation>
    <scope>NUCLEOTIDE SEQUENCE [LARGE SCALE GENOMIC DNA]</scope>
    <source>
        <strain evidence="7 8">Alberta</strain>
        <tissue evidence="7">Whole body</tissue>
    </source>
</reference>
<dbReference type="Pfam" id="PF20067">
    <property type="entry name" value="SSL_N"/>
    <property type="match status" value="1"/>
</dbReference>
<dbReference type="Pfam" id="PF03088">
    <property type="entry name" value="Str_synth"/>
    <property type="match status" value="1"/>
</dbReference>